<protein>
    <recommendedName>
        <fullName evidence="3">ubiquitinyl hydrolase 1</fullName>
        <ecNumber evidence="3">3.4.19.12</ecNumber>
    </recommendedName>
    <alternativeName>
        <fullName evidence="7">Deubiquitinating enzyme A</fullName>
    </alternativeName>
</protein>
<dbReference type="PROSITE" id="PS50802">
    <property type="entry name" value="OTU"/>
    <property type="match status" value="1"/>
</dbReference>
<feature type="compositionally biased region" description="Basic and acidic residues" evidence="8">
    <location>
        <begin position="14"/>
        <end position="23"/>
    </location>
</feature>
<evidence type="ECO:0000313" key="10">
    <source>
        <dbReference type="EMBL" id="EKC35390.1"/>
    </source>
</evidence>
<evidence type="ECO:0000256" key="6">
    <source>
        <dbReference type="ARBA" id="ARBA00022801"/>
    </source>
</evidence>
<accession>K1R2M2</accession>
<evidence type="ECO:0000256" key="1">
    <source>
        <dbReference type="ARBA" id="ARBA00000707"/>
    </source>
</evidence>
<dbReference type="InterPro" id="IPR038765">
    <property type="entry name" value="Papain-like_cys_pep_sf"/>
</dbReference>
<dbReference type="EMBL" id="JH818046">
    <property type="protein sequence ID" value="EKC35390.1"/>
    <property type="molecule type" value="Genomic_DNA"/>
</dbReference>
<evidence type="ECO:0000256" key="2">
    <source>
        <dbReference type="ARBA" id="ARBA00010407"/>
    </source>
</evidence>
<evidence type="ECO:0000259" key="9">
    <source>
        <dbReference type="PROSITE" id="PS50802"/>
    </source>
</evidence>
<dbReference type="HOGENOM" id="CLU_021938_3_0_1"/>
<keyword evidence="6" id="KW-0378">Hydrolase</keyword>
<dbReference type="CDD" id="cd22752">
    <property type="entry name" value="OTU_OTUD5-like"/>
    <property type="match status" value="1"/>
</dbReference>
<sequence>MTILPKKKPTTSKTECESSEHQGGHASHSHQHHQATTDARHEKATRSRNSPTRWVPSTAREEKLASHDPGGTFEGHESVNNKRRHRSSPHRTHARKHRMHASATVTSREYQASTEYEETGYNSGDEYVPPQHPDNIEELEAWFEKTLKEKKGWDIKKMGEDGACLFRAVVSRNTDHWQIPRTSLVIVQVSSSYRNSCLKGADQVYGDQEMHAAVRKMCVDYMLKNCDYFSQYVTEDFTTYINRKKMENCHGNHVEMQAMSEMFNRPIEVYQYSIDPINTFNCPYKTENEPIRISYHGNVHYNSIVDPFKATIGVGLGLPGLQPGMADKTQMRDAVRQSEDVHIEQTMLEDKLRETDWEVTQETIEEQVARESYLQWLKESENHARKQSSPRSASATCSSSKDNLYKDLGSPELLQQGRSPRTRSNPGSGGNSPQRLDTGRSNPSSPQQGESAGQRSPLPECSGYNASTVSDTLGSLGATGGAQDLMTTNFVETSSLMNCYNSDMYGLSDWMDEDDIMTQVIAQSQKEYLDSLKKSASSSPTPDPSTFS</sequence>
<dbReference type="PANTHER" id="PTHR12419:SF4">
    <property type="entry name" value="OTU DOMAIN-CONTAINING PROTEIN 5"/>
    <property type="match status" value="1"/>
</dbReference>
<dbReference type="FunCoup" id="K1R2M2">
    <property type="interactions" value="11"/>
</dbReference>
<evidence type="ECO:0000256" key="8">
    <source>
        <dbReference type="SAM" id="MobiDB-lite"/>
    </source>
</evidence>
<evidence type="ECO:0000256" key="4">
    <source>
        <dbReference type="ARBA" id="ARBA00022670"/>
    </source>
</evidence>
<evidence type="ECO:0000256" key="7">
    <source>
        <dbReference type="ARBA" id="ARBA00033460"/>
    </source>
</evidence>
<comment type="catalytic activity">
    <reaction evidence="1">
        <text>Thiol-dependent hydrolysis of ester, thioester, amide, peptide and isopeptide bonds formed by the C-terminal Gly of ubiquitin (a 76-residue protein attached to proteins as an intracellular targeting signal).</text>
        <dbReference type="EC" id="3.4.19.12"/>
    </reaction>
</comment>
<dbReference type="EC" id="3.4.19.12" evidence="3"/>
<comment type="similarity">
    <text evidence="2">Belongs to the peptidase C85 family.</text>
</comment>
<reference evidence="10" key="1">
    <citation type="journal article" date="2012" name="Nature">
        <title>The oyster genome reveals stress adaptation and complexity of shell formation.</title>
        <authorList>
            <person name="Zhang G."/>
            <person name="Fang X."/>
            <person name="Guo X."/>
            <person name="Li L."/>
            <person name="Luo R."/>
            <person name="Xu F."/>
            <person name="Yang P."/>
            <person name="Zhang L."/>
            <person name="Wang X."/>
            <person name="Qi H."/>
            <person name="Xiong Z."/>
            <person name="Que H."/>
            <person name="Xie Y."/>
            <person name="Holland P.W."/>
            <person name="Paps J."/>
            <person name="Zhu Y."/>
            <person name="Wu F."/>
            <person name="Chen Y."/>
            <person name="Wang J."/>
            <person name="Peng C."/>
            <person name="Meng J."/>
            <person name="Yang L."/>
            <person name="Liu J."/>
            <person name="Wen B."/>
            <person name="Zhang N."/>
            <person name="Huang Z."/>
            <person name="Zhu Q."/>
            <person name="Feng Y."/>
            <person name="Mount A."/>
            <person name="Hedgecock D."/>
            <person name="Xu Z."/>
            <person name="Liu Y."/>
            <person name="Domazet-Loso T."/>
            <person name="Du Y."/>
            <person name="Sun X."/>
            <person name="Zhang S."/>
            <person name="Liu B."/>
            <person name="Cheng P."/>
            <person name="Jiang X."/>
            <person name="Li J."/>
            <person name="Fan D."/>
            <person name="Wang W."/>
            <person name="Fu W."/>
            <person name="Wang T."/>
            <person name="Wang B."/>
            <person name="Zhang J."/>
            <person name="Peng Z."/>
            <person name="Li Y."/>
            <person name="Li N."/>
            <person name="Wang J."/>
            <person name="Chen M."/>
            <person name="He Y."/>
            <person name="Tan F."/>
            <person name="Song X."/>
            <person name="Zheng Q."/>
            <person name="Huang R."/>
            <person name="Yang H."/>
            <person name="Du X."/>
            <person name="Chen L."/>
            <person name="Yang M."/>
            <person name="Gaffney P.M."/>
            <person name="Wang S."/>
            <person name="Luo L."/>
            <person name="She Z."/>
            <person name="Ming Y."/>
            <person name="Huang W."/>
            <person name="Zhang S."/>
            <person name="Huang B."/>
            <person name="Zhang Y."/>
            <person name="Qu T."/>
            <person name="Ni P."/>
            <person name="Miao G."/>
            <person name="Wang J."/>
            <person name="Wang Q."/>
            <person name="Steinberg C.E."/>
            <person name="Wang H."/>
            <person name="Li N."/>
            <person name="Qian L."/>
            <person name="Zhang G."/>
            <person name="Li Y."/>
            <person name="Yang H."/>
            <person name="Liu X."/>
            <person name="Wang J."/>
            <person name="Yin Y."/>
            <person name="Wang J."/>
        </authorList>
    </citation>
    <scope>NUCLEOTIDE SEQUENCE [LARGE SCALE GENOMIC DNA]</scope>
    <source>
        <strain evidence="10">05x7-T-G4-1.051#20</strain>
    </source>
</reference>
<dbReference type="GO" id="GO:0006508">
    <property type="term" value="P:proteolysis"/>
    <property type="evidence" value="ECO:0007669"/>
    <property type="project" value="UniProtKB-KW"/>
</dbReference>
<feature type="region of interest" description="Disordered" evidence="8">
    <location>
        <begin position="381"/>
        <end position="466"/>
    </location>
</feature>
<dbReference type="InParanoid" id="K1R2M2"/>
<dbReference type="GO" id="GO:0004843">
    <property type="term" value="F:cysteine-type deubiquitinase activity"/>
    <property type="evidence" value="ECO:0007669"/>
    <property type="project" value="UniProtKB-EC"/>
</dbReference>
<evidence type="ECO:0000256" key="5">
    <source>
        <dbReference type="ARBA" id="ARBA00022786"/>
    </source>
</evidence>
<feature type="domain" description="OTU" evidence="9">
    <location>
        <begin position="153"/>
        <end position="307"/>
    </location>
</feature>
<dbReference type="GO" id="GO:0061578">
    <property type="term" value="F:K63-linked deubiquitinase activity"/>
    <property type="evidence" value="ECO:0007669"/>
    <property type="project" value="TreeGrafter"/>
</dbReference>
<gene>
    <name evidence="10" type="ORF">CGI_10020995</name>
</gene>
<dbReference type="SUPFAM" id="SSF54001">
    <property type="entry name" value="Cysteine proteinases"/>
    <property type="match status" value="1"/>
</dbReference>
<dbReference type="InterPro" id="IPR050704">
    <property type="entry name" value="Peptidase_C85-like"/>
</dbReference>
<dbReference type="Pfam" id="PF02338">
    <property type="entry name" value="OTU"/>
    <property type="match status" value="1"/>
</dbReference>
<dbReference type="InterPro" id="IPR003323">
    <property type="entry name" value="OTU_dom"/>
</dbReference>
<feature type="compositionally biased region" description="Basic residues" evidence="8">
    <location>
        <begin position="1"/>
        <end position="10"/>
    </location>
</feature>
<dbReference type="PANTHER" id="PTHR12419">
    <property type="entry name" value="OTU DOMAIN CONTAINING PROTEIN"/>
    <property type="match status" value="1"/>
</dbReference>
<keyword evidence="5" id="KW-0833">Ubl conjugation pathway</keyword>
<proteinExistence type="inferred from homology"/>
<evidence type="ECO:0000256" key="3">
    <source>
        <dbReference type="ARBA" id="ARBA00012759"/>
    </source>
</evidence>
<organism evidence="10">
    <name type="scientific">Magallana gigas</name>
    <name type="common">Pacific oyster</name>
    <name type="synonym">Crassostrea gigas</name>
    <dbReference type="NCBI Taxonomy" id="29159"/>
    <lineage>
        <taxon>Eukaryota</taxon>
        <taxon>Metazoa</taxon>
        <taxon>Spiralia</taxon>
        <taxon>Lophotrochozoa</taxon>
        <taxon>Mollusca</taxon>
        <taxon>Bivalvia</taxon>
        <taxon>Autobranchia</taxon>
        <taxon>Pteriomorphia</taxon>
        <taxon>Ostreida</taxon>
        <taxon>Ostreoidea</taxon>
        <taxon>Ostreidae</taxon>
        <taxon>Magallana</taxon>
    </lineage>
</organism>
<dbReference type="GO" id="GO:0016579">
    <property type="term" value="P:protein deubiquitination"/>
    <property type="evidence" value="ECO:0007669"/>
    <property type="project" value="TreeGrafter"/>
</dbReference>
<feature type="compositionally biased region" description="Basic residues" evidence="8">
    <location>
        <begin position="81"/>
        <end position="100"/>
    </location>
</feature>
<keyword evidence="4" id="KW-0645">Protease</keyword>
<feature type="region of interest" description="Disordered" evidence="8">
    <location>
        <begin position="1"/>
        <end position="111"/>
    </location>
</feature>
<name>K1R2M2_MAGGI</name>
<dbReference type="MEROPS" id="C85.001"/>
<feature type="compositionally biased region" description="Low complexity" evidence="8">
    <location>
        <begin position="389"/>
        <end position="400"/>
    </location>
</feature>
<dbReference type="Gene3D" id="3.90.70.80">
    <property type="match status" value="1"/>
</dbReference>
<feature type="compositionally biased region" description="Polar residues" evidence="8">
    <location>
        <begin position="416"/>
        <end position="454"/>
    </location>
</feature>
<dbReference type="AlphaFoldDB" id="K1R2M2"/>